<reference evidence="2" key="2">
    <citation type="submission" date="2023-02" db="EMBL/GenBank/DDBJ databases">
        <authorList>
            <person name="Swenson N.G."/>
            <person name="Wegrzyn J.L."/>
            <person name="Mcevoy S.L."/>
        </authorList>
    </citation>
    <scope>NUCLEOTIDE SEQUENCE</scope>
    <source>
        <strain evidence="2">91603</strain>
        <tissue evidence="2">Leaf</tissue>
    </source>
</reference>
<name>A0AAD5NNF4_ACENE</name>
<gene>
    <name evidence="2" type="ORF">LWI28_015600</name>
</gene>
<protein>
    <submittedName>
        <fullName evidence="2">Uncharacterized protein</fullName>
    </submittedName>
</protein>
<proteinExistence type="predicted"/>
<keyword evidence="3" id="KW-1185">Reference proteome</keyword>
<dbReference type="AlphaFoldDB" id="A0AAD5NNF4"/>
<accession>A0AAD5NNF4</accession>
<organism evidence="2 3">
    <name type="scientific">Acer negundo</name>
    <name type="common">Box elder</name>
    <dbReference type="NCBI Taxonomy" id="4023"/>
    <lineage>
        <taxon>Eukaryota</taxon>
        <taxon>Viridiplantae</taxon>
        <taxon>Streptophyta</taxon>
        <taxon>Embryophyta</taxon>
        <taxon>Tracheophyta</taxon>
        <taxon>Spermatophyta</taxon>
        <taxon>Magnoliopsida</taxon>
        <taxon>eudicotyledons</taxon>
        <taxon>Gunneridae</taxon>
        <taxon>Pentapetalae</taxon>
        <taxon>rosids</taxon>
        <taxon>malvids</taxon>
        <taxon>Sapindales</taxon>
        <taxon>Sapindaceae</taxon>
        <taxon>Hippocastanoideae</taxon>
        <taxon>Acereae</taxon>
        <taxon>Acer</taxon>
    </lineage>
</organism>
<evidence type="ECO:0000313" key="3">
    <source>
        <dbReference type="Proteomes" id="UP001064489"/>
    </source>
</evidence>
<evidence type="ECO:0000313" key="2">
    <source>
        <dbReference type="EMBL" id="KAI9169651.1"/>
    </source>
</evidence>
<dbReference type="PANTHER" id="PTHR33067">
    <property type="entry name" value="RNA-DIRECTED DNA POLYMERASE-RELATED"/>
    <property type="match status" value="1"/>
</dbReference>
<sequence>MSRMNKELQSIKELIIGKPGPSHGVSQVTEEIEGGEGHFGQEEQTQALREFQRQRNDQYSTTYNPGLRNHPNLSWSNNNHLGATNYQCGNTNYQGGNTNYQGGNFNQGYQNRRYNRFNQGGTELGVEEVIEEGTIPTKEKILDTSGEVNVTREVEVAHDKNGRSGIDFPVKLLDPESFVIEVGIENSPKMGAVLNMGASINMMPLKVYKQLKIQSIKPTS</sequence>
<comment type="caution">
    <text evidence="2">The sequence shown here is derived from an EMBL/GenBank/DDBJ whole genome shotgun (WGS) entry which is preliminary data.</text>
</comment>
<reference evidence="2" key="1">
    <citation type="journal article" date="2022" name="Plant J.">
        <title>Strategies of tolerance reflected in two North American maple genomes.</title>
        <authorList>
            <person name="McEvoy S.L."/>
            <person name="Sezen U.U."/>
            <person name="Trouern-Trend A."/>
            <person name="McMahon S.M."/>
            <person name="Schaberg P.G."/>
            <person name="Yang J."/>
            <person name="Wegrzyn J.L."/>
            <person name="Swenson N.G."/>
        </authorList>
    </citation>
    <scope>NUCLEOTIDE SEQUENCE</scope>
    <source>
        <strain evidence="2">91603</strain>
    </source>
</reference>
<dbReference type="PANTHER" id="PTHR33067:SF39">
    <property type="entry name" value="TRANSCRIPTION FACTOR INTERACTOR AND REGULATOR CCHC(ZN) FAMILY"/>
    <property type="match status" value="1"/>
</dbReference>
<dbReference type="Proteomes" id="UP001064489">
    <property type="component" value="Chromosome 7"/>
</dbReference>
<evidence type="ECO:0000256" key="1">
    <source>
        <dbReference type="SAM" id="MobiDB-lite"/>
    </source>
</evidence>
<dbReference type="EMBL" id="JAJSOW010000104">
    <property type="protein sequence ID" value="KAI9169651.1"/>
    <property type="molecule type" value="Genomic_DNA"/>
</dbReference>
<feature type="region of interest" description="Disordered" evidence="1">
    <location>
        <begin position="59"/>
        <end position="78"/>
    </location>
</feature>